<feature type="domain" description="GOST seven transmembrane" evidence="8">
    <location>
        <begin position="99"/>
        <end position="364"/>
    </location>
</feature>
<keyword evidence="5 7" id="KW-0472">Membrane</keyword>
<dbReference type="PANTHER" id="PTHR21229:SF1">
    <property type="entry name" value="GH17801P"/>
    <property type="match status" value="1"/>
</dbReference>
<evidence type="ECO:0000256" key="4">
    <source>
        <dbReference type="ARBA" id="ARBA00022989"/>
    </source>
</evidence>
<reference evidence="9" key="1">
    <citation type="submission" date="2023-03" db="EMBL/GenBank/DDBJ databases">
        <title>Mating type loci evolution in Malassezia.</title>
        <authorList>
            <person name="Coelho M.A."/>
        </authorList>
    </citation>
    <scope>NUCLEOTIDE SEQUENCE</scope>
    <source>
        <strain evidence="9">CBS 9557</strain>
    </source>
</reference>
<gene>
    <name evidence="9" type="ORF">MNAN1_000394</name>
</gene>
<feature type="transmembrane region" description="Helical" evidence="7">
    <location>
        <begin position="196"/>
        <end position="215"/>
    </location>
</feature>
<dbReference type="Proteomes" id="UP001213623">
    <property type="component" value="Chromosome 1"/>
</dbReference>
<comment type="subcellular location">
    <subcellularLocation>
        <location evidence="1">Membrane</location>
        <topology evidence="1">Multi-pass membrane protein</topology>
    </subcellularLocation>
</comment>
<feature type="region of interest" description="Disordered" evidence="6">
    <location>
        <begin position="424"/>
        <end position="459"/>
    </location>
</feature>
<keyword evidence="2 7" id="KW-0812">Transmembrane</keyword>
<keyword evidence="10" id="KW-1185">Reference proteome</keyword>
<evidence type="ECO:0000313" key="10">
    <source>
        <dbReference type="Proteomes" id="UP001213623"/>
    </source>
</evidence>
<accession>A0AAF0J126</accession>
<organism evidence="9 10">
    <name type="scientific">Malassezia nana</name>
    <dbReference type="NCBI Taxonomy" id="180528"/>
    <lineage>
        <taxon>Eukaryota</taxon>
        <taxon>Fungi</taxon>
        <taxon>Dikarya</taxon>
        <taxon>Basidiomycota</taxon>
        <taxon>Ustilaginomycotina</taxon>
        <taxon>Malasseziomycetes</taxon>
        <taxon>Malasseziales</taxon>
        <taxon>Malasseziaceae</taxon>
        <taxon>Malassezia</taxon>
    </lineage>
</organism>
<dbReference type="AlphaFoldDB" id="A0AAF0J126"/>
<feature type="transmembrane region" description="Helical" evidence="7">
    <location>
        <begin position="251"/>
        <end position="271"/>
    </location>
</feature>
<feature type="transmembrane region" description="Helical" evidence="7">
    <location>
        <begin position="222"/>
        <end position="245"/>
    </location>
</feature>
<evidence type="ECO:0000256" key="1">
    <source>
        <dbReference type="ARBA" id="ARBA00004141"/>
    </source>
</evidence>
<evidence type="ECO:0000313" key="9">
    <source>
        <dbReference type="EMBL" id="WFD25432.1"/>
    </source>
</evidence>
<dbReference type="GO" id="GO:0016020">
    <property type="term" value="C:membrane"/>
    <property type="evidence" value="ECO:0007669"/>
    <property type="project" value="UniProtKB-SubCell"/>
</dbReference>
<evidence type="ECO:0000256" key="7">
    <source>
        <dbReference type="SAM" id="Phobius"/>
    </source>
</evidence>
<proteinExistence type="predicted"/>
<evidence type="ECO:0000256" key="5">
    <source>
        <dbReference type="ARBA" id="ARBA00023136"/>
    </source>
</evidence>
<dbReference type="PANTHER" id="PTHR21229">
    <property type="entry name" value="LUNG SEVEN TRANSMEMBRANE RECEPTOR"/>
    <property type="match status" value="1"/>
</dbReference>
<evidence type="ECO:0000256" key="2">
    <source>
        <dbReference type="ARBA" id="ARBA00022692"/>
    </source>
</evidence>
<keyword evidence="3" id="KW-0732">Signal</keyword>
<dbReference type="EMBL" id="CP119892">
    <property type="protein sequence ID" value="WFD25432.1"/>
    <property type="molecule type" value="Genomic_DNA"/>
</dbReference>
<feature type="transmembrane region" description="Helical" evidence="7">
    <location>
        <begin position="102"/>
        <end position="122"/>
    </location>
</feature>
<sequence length="459" mass="52715">MYIIDEEESTWSIKQERMDFGERLAETQVMARIFDSPQMYPVNRTGFYCMGVAPLRAPTSALNNATINQFHGEVIYHNRFTGHLSAADHPKLYVRFTLLMQFYAFMTLVYLGLSIGWILLCFKHRDQIVTVQHFVSVILLFLVVEMACQWLFYRFYNANPIDMRHFVSTDQRRGSTSIARFLLVLTNILESMRDSMSFFLLLIVSMGYGVVHPTIGPVIVRVYALTGLHFAFSIMYSIGIIFVLLDTTNAWVGAFILPMAFTLTVFYMWILSSLRNTIQDLQERHQTFKMNMFKRLQAILLGSVAFLTLYFFGIIAMVALTGTSDFVDHSWKYRWFLLDGVLVLLYLGAFGLIAWSWRPTGNNMRLAMSDELATDEEVAAGQFDVHTIGADHDDLDDDAQEVNSVHLYQLSRTPKDTSAARIHETETHYAAVESDDDDGDDHHKHESNVLFESDKRDHT</sequence>
<dbReference type="GO" id="GO:0042147">
    <property type="term" value="P:retrograde transport, endosome to Golgi"/>
    <property type="evidence" value="ECO:0007669"/>
    <property type="project" value="TreeGrafter"/>
</dbReference>
<feature type="compositionally biased region" description="Basic and acidic residues" evidence="6">
    <location>
        <begin position="440"/>
        <end position="459"/>
    </location>
</feature>
<evidence type="ECO:0000256" key="3">
    <source>
        <dbReference type="ARBA" id="ARBA00022729"/>
    </source>
</evidence>
<protein>
    <recommendedName>
        <fullName evidence="8">GOST seven transmembrane domain-containing protein</fullName>
    </recommendedName>
</protein>
<feature type="transmembrane region" description="Helical" evidence="7">
    <location>
        <begin position="333"/>
        <end position="355"/>
    </location>
</feature>
<keyword evidence="4 7" id="KW-1133">Transmembrane helix</keyword>
<dbReference type="InterPro" id="IPR009637">
    <property type="entry name" value="GPR107/GPR108-like"/>
</dbReference>
<dbReference type="GO" id="GO:0005829">
    <property type="term" value="C:cytosol"/>
    <property type="evidence" value="ECO:0007669"/>
    <property type="project" value="GOC"/>
</dbReference>
<dbReference type="GO" id="GO:0005794">
    <property type="term" value="C:Golgi apparatus"/>
    <property type="evidence" value="ECO:0007669"/>
    <property type="project" value="TreeGrafter"/>
</dbReference>
<feature type="transmembrane region" description="Helical" evidence="7">
    <location>
        <begin position="298"/>
        <end position="321"/>
    </location>
</feature>
<name>A0AAF0J126_9BASI</name>
<dbReference type="InterPro" id="IPR053937">
    <property type="entry name" value="GOST_TM"/>
</dbReference>
<feature type="transmembrane region" description="Helical" evidence="7">
    <location>
        <begin position="134"/>
        <end position="153"/>
    </location>
</feature>
<evidence type="ECO:0000256" key="6">
    <source>
        <dbReference type="SAM" id="MobiDB-lite"/>
    </source>
</evidence>
<dbReference type="Pfam" id="PF06814">
    <property type="entry name" value="GOST_TM"/>
    <property type="match status" value="1"/>
</dbReference>
<evidence type="ECO:0000259" key="8">
    <source>
        <dbReference type="Pfam" id="PF06814"/>
    </source>
</evidence>